<evidence type="ECO:0000256" key="5">
    <source>
        <dbReference type="ARBA" id="ARBA00022989"/>
    </source>
</evidence>
<keyword evidence="2" id="KW-1003">Cell membrane</keyword>
<dbReference type="InterPro" id="IPR036179">
    <property type="entry name" value="Ig-like_dom_sf"/>
</dbReference>
<dbReference type="InterPro" id="IPR013106">
    <property type="entry name" value="Ig_V-set"/>
</dbReference>
<feature type="region of interest" description="Disordered" evidence="11">
    <location>
        <begin position="53"/>
        <end position="78"/>
    </location>
</feature>
<evidence type="ECO:0000256" key="3">
    <source>
        <dbReference type="ARBA" id="ARBA00022692"/>
    </source>
</evidence>
<keyword evidence="14" id="KW-1185">Reference proteome</keyword>
<evidence type="ECO:0000256" key="11">
    <source>
        <dbReference type="SAM" id="MobiDB-lite"/>
    </source>
</evidence>
<evidence type="ECO:0000256" key="4">
    <source>
        <dbReference type="ARBA" id="ARBA00022729"/>
    </source>
</evidence>
<evidence type="ECO:0000313" key="14">
    <source>
        <dbReference type="Proteomes" id="UP000472271"/>
    </source>
</evidence>
<dbReference type="GO" id="GO:0042130">
    <property type="term" value="P:negative regulation of T cell proliferation"/>
    <property type="evidence" value="ECO:0007669"/>
    <property type="project" value="TreeGrafter"/>
</dbReference>
<dbReference type="InParanoid" id="A0A673A679"/>
<dbReference type="GO" id="GO:0071222">
    <property type="term" value="P:cellular response to lipopolysaccharide"/>
    <property type="evidence" value="ECO:0007669"/>
    <property type="project" value="TreeGrafter"/>
</dbReference>
<dbReference type="PANTHER" id="PTHR25466:SF14">
    <property type="entry name" value="BUTYROPHILIN SUBFAMILY 2 MEMBER A2-LIKE-RELATED"/>
    <property type="match status" value="1"/>
</dbReference>
<evidence type="ECO:0000313" key="13">
    <source>
        <dbReference type="Ensembl" id="ENSSORP00005025030.1"/>
    </source>
</evidence>
<dbReference type="AlphaFoldDB" id="A0A673A679"/>
<dbReference type="GO" id="GO:0007166">
    <property type="term" value="P:cell surface receptor signaling pathway"/>
    <property type="evidence" value="ECO:0007669"/>
    <property type="project" value="TreeGrafter"/>
</dbReference>
<keyword evidence="7" id="KW-1015">Disulfide bond</keyword>
<dbReference type="SMART" id="SM00409">
    <property type="entry name" value="IG"/>
    <property type="match status" value="1"/>
</dbReference>
<keyword evidence="4" id="KW-0732">Signal</keyword>
<dbReference type="InterPro" id="IPR003599">
    <property type="entry name" value="Ig_sub"/>
</dbReference>
<dbReference type="InterPro" id="IPR013783">
    <property type="entry name" value="Ig-like_fold"/>
</dbReference>
<comment type="subcellular location">
    <subcellularLocation>
        <location evidence="1">Cell membrane</location>
        <topology evidence="1">Single-pass type I membrane protein</topology>
    </subcellularLocation>
</comment>
<evidence type="ECO:0000256" key="8">
    <source>
        <dbReference type="ARBA" id="ARBA00023170"/>
    </source>
</evidence>
<reference evidence="13" key="3">
    <citation type="submission" date="2025-09" db="UniProtKB">
        <authorList>
            <consortium name="Ensembl"/>
        </authorList>
    </citation>
    <scope>IDENTIFICATION</scope>
</reference>
<dbReference type="PANTHER" id="PTHR25466">
    <property type="entry name" value="T-LYMPHOCYTE ACTIVATION ANTIGEN"/>
    <property type="match status" value="1"/>
</dbReference>
<accession>A0A673A679</accession>
<evidence type="ECO:0000256" key="2">
    <source>
        <dbReference type="ARBA" id="ARBA00022475"/>
    </source>
</evidence>
<reference evidence="13" key="2">
    <citation type="submission" date="2025-08" db="UniProtKB">
        <authorList>
            <consortium name="Ensembl"/>
        </authorList>
    </citation>
    <scope>IDENTIFICATION</scope>
</reference>
<dbReference type="GO" id="GO:0031295">
    <property type="term" value="P:T cell costimulation"/>
    <property type="evidence" value="ECO:0007669"/>
    <property type="project" value="TreeGrafter"/>
</dbReference>
<evidence type="ECO:0000256" key="10">
    <source>
        <dbReference type="ARBA" id="ARBA00023319"/>
    </source>
</evidence>
<keyword evidence="9" id="KW-0325">Glycoprotein</keyword>
<keyword evidence="6" id="KW-0472">Membrane</keyword>
<dbReference type="PROSITE" id="PS50835">
    <property type="entry name" value="IG_LIKE"/>
    <property type="match status" value="1"/>
</dbReference>
<evidence type="ECO:0000256" key="7">
    <source>
        <dbReference type="ARBA" id="ARBA00023157"/>
    </source>
</evidence>
<evidence type="ECO:0000256" key="9">
    <source>
        <dbReference type="ARBA" id="ARBA00023180"/>
    </source>
</evidence>
<keyword evidence="5" id="KW-1133">Transmembrane helix</keyword>
<dbReference type="GO" id="GO:0042102">
    <property type="term" value="P:positive regulation of T cell proliferation"/>
    <property type="evidence" value="ECO:0007669"/>
    <property type="project" value="TreeGrafter"/>
</dbReference>
<organism evidence="13 14">
    <name type="scientific">Sphaeramia orbicularis</name>
    <name type="common">orbiculate cardinalfish</name>
    <dbReference type="NCBI Taxonomy" id="375764"/>
    <lineage>
        <taxon>Eukaryota</taxon>
        <taxon>Metazoa</taxon>
        <taxon>Chordata</taxon>
        <taxon>Craniata</taxon>
        <taxon>Vertebrata</taxon>
        <taxon>Euteleostomi</taxon>
        <taxon>Actinopterygii</taxon>
        <taxon>Neopterygii</taxon>
        <taxon>Teleostei</taxon>
        <taxon>Neoteleostei</taxon>
        <taxon>Acanthomorphata</taxon>
        <taxon>Gobiaria</taxon>
        <taxon>Kurtiformes</taxon>
        <taxon>Apogonoidei</taxon>
        <taxon>Apogonidae</taxon>
        <taxon>Apogoninae</taxon>
        <taxon>Sphaeramia</taxon>
    </lineage>
</organism>
<evidence type="ECO:0000256" key="1">
    <source>
        <dbReference type="ARBA" id="ARBA00004251"/>
    </source>
</evidence>
<evidence type="ECO:0000259" key="12">
    <source>
        <dbReference type="PROSITE" id="PS50835"/>
    </source>
</evidence>
<proteinExistence type="predicted"/>
<keyword evidence="10" id="KW-0393">Immunoglobulin domain</keyword>
<dbReference type="SUPFAM" id="SSF48726">
    <property type="entry name" value="Immunoglobulin"/>
    <property type="match status" value="1"/>
</dbReference>
<dbReference type="SMART" id="SM00406">
    <property type="entry name" value="IGv"/>
    <property type="match status" value="1"/>
</dbReference>
<sequence>RFRSRPVLPVEVEEGAGSALLPFRTTPDLPQDARVEWRYQTNDQKYIHVHVSEKKSAQPGEQDDRYRNRTKMNEDPWTTGDCSLTLNDLQQDDSGTYVCVVIRDEVTLRGKTVELKVKGQSSDAGQRSGVSLPCFSSADRSQITYQFPPIREDAEAEAAV</sequence>
<feature type="domain" description="Ig-like" evidence="12">
    <location>
        <begin position="1"/>
        <end position="109"/>
    </location>
</feature>
<dbReference type="Ensembl" id="ENSSORT00005025785.1">
    <property type="protein sequence ID" value="ENSSORP00005025030.1"/>
    <property type="gene ID" value="ENSSORG00005012065.1"/>
</dbReference>
<evidence type="ECO:0000256" key="6">
    <source>
        <dbReference type="ARBA" id="ARBA00023136"/>
    </source>
</evidence>
<dbReference type="Pfam" id="PF07686">
    <property type="entry name" value="V-set"/>
    <property type="match status" value="1"/>
</dbReference>
<dbReference type="GO" id="GO:0009897">
    <property type="term" value="C:external side of plasma membrane"/>
    <property type="evidence" value="ECO:0007669"/>
    <property type="project" value="TreeGrafter"/>
</dbReference>
<dbReference type="Gene3D" id="2.60.40.10">
    <property type="entry name" value="Immunoglobulins"/>
    <property type="match status" value="1"/>
</dbReference>
<dbReference type="Proteomes" id="UP000472271">
    <property type="component" value="Chromosome 17"/>
</dbReference>
<dbReference type="GO" id="GO:0006955">
    <property type="term" value="P:immune response"/>
    <property type="evidence" value="ECO:0007669"/>
    <property type="project" value="TreeGrafter"/>
</dbReference>
<keyword evidence="8" id="KW-0675">Receptor</keyword>
<feature type="compositionally biased region" description="Basic and acidic residues" evidence="11">
    <location>
        <begin position="53"/>
        <end position="74"/>
    </location>
</feature>
<reference evidence="13" key="1">
    <citation type="submission" date="2019-06" db="EMBL/GenBank/DDBJ databases">
        <authorList>
            <consortium name="Wellcome Sanger Institute Data Sharing"/>
        </authorList>
    </citation>
    <scope>NUCLEOTIDE SEQUENCE [LARGE SCALE GENOMIC DNA]</scope>
</reference>
<dbReference type="InterPro" id="IPR007110">
    <property type="entry name" value="Ig-like_dom"/>
</dbReference>
<protein>
    <recommendedName>
        <fullName evidence="12">Ig-like domain-containing protein</fullName>
    </recommendedName>
</protein>
<dbReference type="InterPro" id="IPR051713">
    <property type="entry name" value="T-cell_Activation_Regulation"/>
</dbReference>
<name>A0A673A679_9TELE</name>
<keyword evidence="3" id="KW-0812">Transmembrane</keyword>